<reference evidence="5 7" key="1">
    <citation type="submission" date="2020-01" db="EMBL/GenBank/DDBJ databases">
        <authorList>
            <consortium name="DOE Joint Genome Institute"/>
            <person name="Haridas S."/>
            <person name="Albert R."/>
            <person name="Binder M."/>
            <person name="Bloem J."/>
            <person name="Labutti K."/>
            <person name="Salamov A."/>
            <person name="Andreopoulos B."/>
            <person name="Baker S.E."/>
            <person name="Barry K."/>
            <person name="Bills G."/>
            <person name="Bluhm B.H."/>
            <person name="Cannon C."/>
            <person name="Castanera R."/>
            <person name="Culley D.E."/>
            <person name="Daum C."/>
            <person name="Ezra D."/>
            <person name="Gonzalez J.B."/>
            <person name="Henrissat B."/>
            <person name="Kuo A."/>
            <person name="Liang C."/>
            <person name="Lipzen A."/>
            <person name="Lutzoni F."/>
            <person name="Magnuson J."/>
            <person name="Mondo S."/>
            <person name="Nolan M."/>
            <person name="Ohm R."/>
            <person name="Pangilinan J."/>
            <person name="Park H.-J."/>
            <person name="Ramirez L."/>
            <person name="Alfaro M."/>
            <person name="Sun H."/>
            <person name="Tritt A."/>
            <person name="Yoshinaga Y."/>
            <person name="Zwiers L.-H."/>
            <person name="Turgeon B.G."/>
            <person name="Goodwin S.B."/>
            <person name="Spatafora J.W."/>
            <person name="Crous P.W."/>
            <person name="Grigoriev I.V."/>
        </authorList>
    </citation>
    <scope>NUCLEOTIDE SEQUENCE</scope>
    <source>
        <strain evidence="5 7">CBS 781.70</strain>
    </source>
</reference>
<evidence type="ECO:0000256" key="3">
    <source>
        <dbReference type="ARBA" id="ARBA00022517"/>
    </source>
</evidence>
<dbReference type="Gene3D" id="2.30.170.20">
    <property type="entry name" value="Ribosomal protein L24e"/>
    <property type="match status" value="1"/>
</dbReference>
<organism evidence="5">
    <name type="scientific">Eremomyces bilateralis CBS 781.70</name>
    <dbReference type="NCBI Taxonomy" id="1392243"/>
    <lineage>
        <taxon>Eukaryota</taxon>
        <taxon>Fungi</taxon>
        <taxon>Dikarya</taxon>
        <taxon>Ascomycota</taxon>
        <taxon>Pezizomycotina</taxon>
        <taxon>Dothideomycetes</taxon>
        <taxon>Dothideomycetes incertae sedis</taxon>
        <taxon>Eremomycetales</taxon>
        <taxon>Eremomycetaceae</taxon>
        <taxon>Eremomyces</taxon>
    </lineage>
</organism>
<reference evidence="7" key="2">
    <citation type="submission" date="2020-04" db="EMBL/GenBank/DDBJ databases">
        <authorList>
            <consortium name="NCBI Genome Project"/>
        </authorList>
    </citation>
    <scope>NUCLEOTIDE SEQUENCE</scope>
    <source>
        <strain evidence="7">CBS 781.70</strain>
    </source>
</reference>
<dbReference type="InterPro" id="IPR000988">
    <property type="entry name" value="Ribosomal_eL24-rel_N"/>
</dbReference>
<dbReference type="CDD" id="cd00472">
    <property type="entry name" value="Ribosomal_L24e_L24"/>
    <property type="match status" value="1"/>
</dbReference>
<evidence type="ECO:0000313" key="7">
    <source>
        <dbReference type="RefSeq" id="XP_033538246.1"/>
    </source>
</evidence>
<comment type="similarity">
    <text evidence="1">Belongs to the eukaryotic ribosomal protein eL24 family.</text>
</comment>
<evidence type="ECO:0000313" key="6">
    <source>
        <dbReference type="Proteomes" id="UP000504638"/>
    </source>
</evidence>
<evidence type="ECO:0000256" key="2">
    <source>
        <dbReference type="ARBA" id="ARBA00018397"/>
    </source>
</evidence>
<evidence type="ECO:0000313" key="5">
    <source>
        <dbReference type="EMBL" id="KAF1816615.1"/>
    </source>
</evidence>
<dbReference type="PANTHER" id="PTHR10792">
    <property type="entry name" value="60S RIBOSOMAL PROTEIN L24"/>
    <property type="match status" value="1"/>
</dbReference>
<dbReference type="InterPro" id="IPR056366">
    <property type="entry name" value="Ribosomal_eL24"/>
</dbReference>
<dbReference type="SMART" id="SM00746">
    <property type="entry name" value="TRASH"/>
    <property type="match status" value="1"/>
</dbReference>
<dbReference type="PANTHER" id="PTHR10792:SF8">
    <property type="entry name" value="RIBOSOME BIOGENESIS PROTEIN RLP24-RELATED"/>
    <property type="match status" value="1"/>
</dbReference>
<feature type="domain" description="TRASH" evidence="4">
    <location>
        <begin position="6"/>
        <end position="44"/>
    </location>
</feature>
<dbReference type="GO" id="GO:1902626">
    <property type="term" value="P:assembly of large subunit precursor of preribosome"/>
    <property type="evidence" value="ECO:0007669"/>
    <property type="project" value="UniProtKB-ARBA"/>
</dbReference>
<dbReference type="GO" id="GO:0005730">
    <property type="term" value="C:nucleolus"/>
    <property type="evidence" value="ECO:0007669"/>
    <property type="project" value="TreeGrafter"/>
</dbReference>
<dbReference type="InterPro" id="IPR038630">
    <property type="entry name" value="L24e/L24_sf"/>
</dbReference>
<dbReference type="OrthoDB" id="10262490at2759"/>
<gene>
    <name evidence="5 7" type="ORF">P152DRAFT_470613</name>
</gene>
<dbReference type="FunFam" id="2.30.170.20:FF:000001">
    <property type="entry name" value="probable ribosome biogenesis protein RLP24"/>
    <property type="match status" value="1"/>
</dbReference>
<evidence type="ECO:0000256" key="1">
    <source>
        <dbReference type="ARBA" id="ARBA00005647"/>
    </source>
</evidence>
<dbReference type="SUPFAM" id="SSF57716">
    <property type="entry name" value="Glucocorticoid receptor-like (DNA-binding domain)"/>
    <property type="match status" value="1"/>
</dbReference>
<proteinExistence type="inferred from homology"/>
<dbReference type="EMBL" id="ML975150">
    <property type="protein sequence ID" value="KAF1816615.1"/>
    <property type="molecule type" value="Genomic_DNA"/>
</dbReference>
<dbReference type="Proteomes" id="UP000504638">
    <property type="component" value="Unplaced"/>
</dbReference>
<dbReference type="Pfam" id="PF01246">
    <property type="entry name" value="Ribosomal_L24e"/>
    <property type="match status" value="1"/>
</dbReference>
<sequence>MRIETCYFCSRPCFPSKGISFVRNDAKLFRFCRSKCHKNFKMKRNPRKLSWTKAFRRAHGKEMTVDTTLTFAARRNVPVRYNRDLVATTLRAMSRVNELRAKRERQFYLNRMKGNKRRAFEEDRALVAENQHLLPPSQRDRVETAMEVDAVKEGEWAGIEAEEMDVEEEEVVVKQKGKEKKKQRLVVGGGTVEG</sequence>
<keyword evidence="3" id="KW-0690">Ribosome biogenesis</keyword>
<protein>
    <recommendedName>
        <fullName evidence="2">Ribosome biogenesis protein RLP24</fullName>
    </recommendedName>
</protein>
<dbReference type="GO" id="GO:0003735">
    <property type="term" value="F:structural constituent of ribosome"/>
    <property type="evidence" value="ECO:0007669"/>
    <property type="project" value="InterPro"/>
</dbReference>
<name>A0A6G1GES5_9PEZI</name>
<dbReference type="InterPro" id="IPR011017">
    <property type="entry name" value="TRASH_dom"/>
</dbReference>
<dbReference type="AlphaFoldDB" id="A0A6G1GES5"/>
<dbReference type="GeneID" id="54421560"/>
<keyword evidence="6" id="KW-1185">Reference proteome</keyword>
<reference evidence="7" key="3">
    <citation type="submission" date="2025-04" db="UniProtKB">
        <authorList>
            <consortium name="RefSeq"/>
        </authorList>
    </citation>
    <scope>IDENTIFICATION</scope>
    <source>
        <strain evidence="7">CBS 781.70</strain>
    </source>
</reference>
<dbReference type="RefSeq" id="XP_033538246.1">
    <property type="nucleotide sequence ID" value="XM_033680990.1"/>
</dbReference>
<evidence type="ECO:0000259" key="4">
    <source>
        <dbReference type="SMART" id="SM00746"/>
    </source>
</evidence>
<accession>A0A6G1GES5</accession>